<evidence type="ECO:0000313" key="1">
    <source>
        <dbReference type="EMBL" id="ATG86361.1"/>
    </source>
</evidence>
<sequence>MEDDRILEDNVKQAVLNTKDLLAYLGNLGKTKIIYEKAMNYGNLIADAVCFTQNQGIIGYEIKTEYDTLKRLPKQLDSYVRVCNYVFVFCHDSKVQEVSDLLNQKGYGFVGIIGYADFNGDVISGLYQKATPSPKFSLRACLSMLWKNEIYAILSVYINHPTRVVQNTLGGPVDKVHSQYRAGQAQYGIVRRDMTKRVLVSTFVNAIPPAEGVRIICEMFITENYDPKKNLQLYNYGDSYIHDVTFPDGYKRRK</sequence>
<reference evidence="1 2" key="1">
    <citation type="submission" date="2017-08" db="EMBL/GenBank/DDBJ databases">
        <title>Isolation and Characterization of phages of Lactobacillus pentosus and plantarum.</title>
        <authorList>
            <person name="Qi R."/>
            <person name="Yu M."/>
            <person name="Qiao X."/>
            <person name="Li Y."/>
        </authorList>
    </citation>
    <scope>NUCLEOTIDE SEQUENCE [LARGE SCALE GENOMIC DNA]</scope>
</reference>
<dbReference type="EMBL" id="MF787246">
    <property type="protein sequence ID" value="ATG86361.1"/>
    <property type="molecule type" value="Genomic_DNA"/>
</dbReference>
<protein>
    <submittedName>
        <fullName evidence="1">Uncharacterized protein</fullName>
    </submittedName>
</protein>
<organism evidence="1 2">
    <name type="scientific">Lactobacillus phage LpeD</name>
    <dbReference type="NCBI Taxonomy" id="2041210"/>
    <lineage>
        <taxon>Viruses</taxon>
        <taxon>Duplodnaviria</taxon>
        <taxon>Heunggongvirae</taxon>
        <taxon>Uroviricota</taxon>
        <taxon>Caudoviricetes</taxon>
        <taxon>Herelleviridae</taxon>
        <taxon>Elpedvirus</taxon>
        <taxon>Elpedvirus LpeD</taxon>
    </lineage>
</organism>
<evidence type="ECO:0000313" key="2">
    <source>
        <dbReference type="Proteomes" id="UP000229296"/>
    </source>
</evidence>
<keyword evidence="2" id="KW-1185">Reference proteome</keyword>
<gene>
    <name evidence="1" type="ORF">LpeD_73</name>
</gene>
<name>A0A291I9I8_9CAUD</name>
<accession>A0A291I9I8</accession>
<proteinExistence type="predicted"/>
<dbReference type="NCBIfam" id="NF033832">
    <property type="entry name" value="sce7726_fam"/>
    <property type="match status" value="1"/>
</dbReference>
<dbReference type="Proteomes" id="UP000229296">
    <property type="component" value="Segment"/>
</dbReference>
<dbReference type="InterPro" id="IPR047729">
    <property type="entry name" value="Sce7726-like"/>
</dbReference>